<sequence>MSLQTVLKAIVQSLIGRVRTKAETNSVFGAVFREPFGRFDFKMDGVTKAMFLNLHNEVRRLIARGKYFGVDEPLGPAKNMYMLRWDYNLERIAEESINSCSTTEPTFEATHYARNVDVTKSVGLLDWYLLNAYTTVLKWKNEAREHRLSANNSVGHSGLFEFANMVYSKTTKVGCSVKWCESFYITACAYDKHGNRLGTSLWETSTSECIWDGDCTTYNGSTCDGGLCVDSKSSAVVELIQPTINRTEDVSETTTSDSIPWDVSETTQSTISFSEDDSEITQPTTSFPADISETTSPSTSFPEKSETTQLITDKCSLGNGMTDEARNAILNEHNRLRSTVCDVLEKLPNAVFKSVKDKTFLVTCRSLVAKGLAEDPKGVNGYAPKAARMLKLVYDCKIEESASRHAQKCVFESSAISERPGLGENLFHVSGMRTNFSVIGVWASQSWFSQLKEGGVQPDNLFTWMVANQSFSVSQYSQMVWDRTYKLGCGAAICSEGSVVICQYGPGGNFLDEEIYTVGEPCKTDGDCGCDGCTCSRDEALCVKPENETLPLVLTFPPLLPFHFQLPPSAPSF</sequence>
<dbReference type="InterPro" id="IPR018244">
    <property type="entry name" value="Allrgn_V5/Tpx1_CS"/>
</dbReference>
<feature type="domain" description="SCP" evidence="2">
    <location>
        <begin position="46"/>
        <end position="198"/>
    </location>
</feature>
<dbReference type="OMA" id="WENGTAC"/>
<proteinExistence type="predicted"/>
<dbReference type="EMBL" id="UYYA01003845">
    <property type="protein sequence ID" value="VDM56642.1"/>
    <property type="molecule type" value="Genomic_DNA"/>
</dbReference>
<feature type="domain" description="SCP" evidence="2">
    <location>
        <begin position="324"/>
        <end position="512"/>
    </location>
</feature>
<evidence type="ECO:0000256" key="1">
    <source>
        <dbReference type="SAM" id="MobiDB-lite"/>
    </source>
</evidence>
<evidence type="ECO:0000313" key="4">
    <source>
        <dbReference type="Proteomes" id="UP000267027"/>
    </source>
</evidence>
<dbReference type="SUPFAM" id="SSF55797">
    <property type="entry name" value="PR-1-like"/>
    <property type="match status" value="2"/>
</dbReference>
<accession>A0A0R3PKE1</accession>
<dbReference type="GO" id="GO:0005576">
    <property type="term" value="C:extracellular region"/>
    <property type="evidence" value="ECO:0007669"/>
    <property type="project" value="InterPro"/>
</dbReference>
<dbReference type="PANTHER" id="PTHR10334">
    <property type="entry name" value="CYSTEINE-RICH SECRETORY PROTEIN-RELATED"/>
    <property type="match status" value="1"/>
</dbReference>
<evidence type="ECO:0000313" key="5">
    <source>
        <dbReference type="WBParaSite" id="ACOC_0000505601-mRNA-1"/>
    </source>
</evidence>
<keyword evidence="4" id="KW-1185">Reference proteome</keyword>
<dbReference type="Gene3D" id="3.40.33.10">
    <property type="entry name" value="CAP"/>
    <property type="match status" value="2"/>
</dbReference>
<feature type="compositionally biased region" description="Low complexity" evidence="1">
    <location>
        <begin position="292"/>
        <end position="302"/>
    </location>
</feature>
<protein>
    <submittedName>
        <fullName evidence="5">SCP domain-containing protein</fullName>
    </submittedName>
</protein>
<reference evidence="5" key="1">
    <citation type="submission" date="2017-02" db="UniProtKB">
        <authorList>
            <consortium name="WormBaseParasite"/>
        </authorList>
    </citation>
    <scope>IDENTIFICATION</scope>
</reference>
<reference evidence="3 4" key="2">
    <citation type="submission" date="2018-11" db="EMBL/GenBank/DDBJ databases">
        <authorList>
            <consortium name="Pathogen Informatics"/>
        </authorList>
    </citation>
    <scope>NUCLEOTIDE SEQUENCE [LARGE SCALE GENOMIC DNA]</scope>
    <source>
        <strain evidence="3 4">Costa Rica</strain>
    </source>
</reference>
<dbReference type="SMART" id="SM00198">
    <property type="entry name" value="SCP"/>
    <property type="match status" value="2"/>
</dbReference>
<organism evidence="5">
    <name type="scientific">Angiostrongylus costaricensis</name>
    <name type="common">Nematode worm</name>
    <dbReference type="NCBI Taxonomy" id="334426"/>
    <lineage>
        <taxon>Eukaryota</taxon>
        <taxon>Metazoa</taxon>
        <taxon>Ecdysozoa</taxon>
        <taxon>Nematoda</taxon>
        <taxon>Chromadorea</taxon>
        <taxon>Rhabditida</taxon>
        <taxon>Rhabditina</taxon>
        <taxon>Rhabditomorpha</taxon>
        <taxon>Strongyloidea</taxon>
        <taxon>Metastrongylidae</taxon>
        <taxon>Angiostrongylus</taxon>
    </lineage>
</organism>
<dbReference type="AlphaFoldDB" id="A0A0R3PKE1"/>
<dbReference type="InterPro" id="IPR014044">
    <property type="entry name" value="CAP_dom"/>
</dbReference>
<name>A0A0R3PKE1_ANGCS</name>
<dbReference type="Pfam" id="PF00188">
    <property type="entry name" value="CAP"/>
    <property type="match status" value="2"/>
</dbReference>
<dbReference type="WBParaSite" id="ACOC_0000505601-mRNA-1">
    <property type="protein sequence ID" value="ACOC_0000505601-mRNA-1"/>
    <property type="gene ID" value="ACOC_0000505601"/>
</dbReference>
<dbReference type="CDD" id="cd05380">
    <property type="entry name" value="CAP_euk"/>
    <property type="match status" value="2"/>
</dbReference>
<evidence type="ECO:0000259" key="2">
    <source>
        <dbReference type="SMART" id="SM00198"/>
    </source>
</evidence>
<dbReference type="PRINTS" id="PR00837">
    <property type="entry name" value="V5TPXLIKE"/>
</dbReference>
<evidence type="ECO:0000313" key="3">
    <source>
        <dbReference type="EMBL" id="VDM56642.1"/>
    </source>
</evidence>
<dbReference type="OrthoDB" id="5849517at2759"/>
<dbReference type="PROSITE" id="PS01010">
    <property type="entry name" value="CRISP_2"/>
    <property type="match status" value="1"/>
</dbReference>
<dbReference type="InterPro" id="IPR035940">
    <property type="entry name" value="CAP_sf"/>
</dbReference>
<dbReference type="InterPro" id="IPR001283">
    <property type="entry name" value="CRISP-related"/>
</dbReference>
<gene>
    <name evidence="3" type="ORF">ACOC_LOCUS5057</name>
</gene>
<dbReference type="Proteomes" id="UP000267027">
    <property type="component" value="Unassembled WGS sequence"/>
</dbReference>
<feature type="region of interest" description="Disordered" evidence="1">
    <location>
        <begin position="272"/>
        <end position="305"/>
    </location>
</feature>